<dbReference type="Proteomes" id="UP000263489">
    <property type="component" value="Unassembled WGS sequence"/>
</dbReference>
<dbReference type="EMBL" id="DNNA01000124">
    <property type="protein sequence ID" value="HBC34166.1"/>
    <property type="molecule type" value="Genomic_DNA"/>
</dbReference>
<evidence type="ECO:0000313" key="3">
    <source>
        <dbReference type="Proteomes" id="UP000263489"/>
    </source>
</evidence>
<comment type="caution">
    <text evidence="2">The sequence shown here is derived from an EMBL/GenBank/DDBJ whole genome shotgun (WGS) entry which is preliminary data.</text>
</comment>
<evidence type="ECO:0000256" key="1">
    <source>
        <dbReference type="SAM" id="MobiDB-lite"/>
    </source>
</evidence>
<feature type="region of interest" description="Disordered" evidence="1">
    <location>
        <begin position="277"/>
        <end position="298"/>
    </location>
</feature>
<dbReference type="SUPFAM" id="SSF49899">
    <property type="entry name" value="Concanavalin A-like lectins/glucanases"/>
    <property type="match status" value="1"/>
</dbReference>
<name>A0A352IRT3_9GAMM</name>
<dbReference type="Pfam" id="PF13385">
    <property type="entry name" value="Laminin_G_3"/>
    <property type="match status" value="1"/>
</dbReference>
<reference evidence="2 3" key="1">
    <citation type="journal article" date="2018" name="Nat. Biotechnol.">
        <title>A standardized bacterial taxonomy based on genome phylogeny substantially revises the tree of life.</title>
        <authorList>
            <person name="Parks D.H."/>
            <person name="Chuvochina M."/>
            <person name="Waite D.W."/>
            <person name="Rinke C."/>
            <person name="Skarshewski A."/>
            <person name="Chaumeil P.A."/>
            <person name="Hugenholtz P."/>
        </authorList>
    </citation>
    <scope>NUCLEOTIDE SEQUENCE [LARGE SCALE GENOMIC DNA]</scope>
    <source>
        <strain evidence="2">UBA9380</strain>
    </source>
</reference>
<evidence type="ECO:0008006" key="4">
    <source>
        <dbReference type="Google" id="ProtNLM"/>
    </source>
</evidence>
<dbReference type="InterPro" id="IPR013320">
    <property type="entry name" value="ConA-like_dom_sf"/>
</dbReference>
<proteinExistence type="predicted"/>
<protein>
    <recommendedName>
        <fullName evidence="4">LamG-like jellyroll fold domain-containing protein</fullName>
    </recommendedName>
</protein>
<dbReference type="AlphaFoldDB" id="A0A352IRT3"/>
<organism evidence="2 3">
    <name type="scientific">Marinobacter adhaerens</name>
    <dbReference type="NCBI Taxonomy" id="1033846"/>
    <lineage>
        <taxon>Bacteria</taxon>
        <taxon>Pseudomonadati</taxon>
        <taxon>Pseudomonadota</taxon>
        <taxon>Gammaproteobacteria</taxon>
        <taxon>Pseudomonadales</taxon>
        <taxon>Marinobacteraceae</taxon>
        <taxon>Marinobacter</taxon>
    </lineage>
</organism>
<sequence>MTASGEYSIEAWVAPGNITQEDARIVTYSGSSTTRNVTLSQSLQRYEVLHRSTTSDENTPFATRDADMLLQATLQHVVVNYTPATGRQIFVNGVPTGDVDPDDGGLLTEWDDSFALVLGNETDGNSPWQGAIRMVAIHNRALTPEQVQANFEVGVGQKFYLLFGVSHLIDVPESFIVFEVSQFDSYAYRFTSPFFISLDDSAEPSNIPLRGMRLGINGKEATVGQAWANLDVVLDSGSYEPGAGQPLSSLGTIIALENGPGNDEFFLTFDQLGGNNFARSEPSLPPQPAPSDQEPSSEIGLKTFDEINESMSRMTGVPTTHSKVSEKFNTVRQQLPTVETIEGFLSSHQMAITQLAIQYCDALVSSDNLRQEIFGNFNFAAPANTAFEGGGEDLIVGALLSRFVGNDLASQPTNETVANELSNLINGLTSCGASCGPDRTETVVKASCAAVLGSATTLVQ</sequence>
<gene>
    <name evidence="2" type="ORF">DC045_07600</name>
</gene>
<dbReference type="Gene3D" id="2.60.120.200">
    <property type="match status" value="1"/>
</dbReference>
<evidence type="ECO:0000313" key="2">
    <source>
        <dbReference type="EMBL" id="HBC34166.1"/>
    </source>
</evidence>
<accession>A0A352IRT3</accession>